<dbReference type="InterPro" id="IPR006684">
    <property type="entry name" value="YbgC/YbaW"/>
</dbReference>
<keyword evidence="2" id="KW-0378">Hydrolase</keyword>
<comment type="caution">
    <text evidence="3">The sequence shown here is derived from an EMBL/GenBank/DDBJ whole genome shotgun (WGS) entry which is preliminary data.</text>
</comment>
<organism evidence="3 4">
    <name type="scientific">Candidatus Odoribacter faecigallinarum</name>
    <dbReference type="NCBI Taxonomy" id="2838706"/>
    <lineage>
        <taxon>Bacteria</taxon>
        <taxon>Pseudomonadati</taxon>
        <taxon>Bacteroidota</taxon>
        <taxon>Bacteroidia</taxon>
        <taxon>Bacteroidales</taxon>
        <taxon>Odoribacteraceae</taxon>
        <taxon>Odoribacter</taxon>
    </lineage>
</organism>
<dbReference type="Proteomes" id="UP000824202">
    <property type="component" value="Unassembled WGS sequence"/>
</dbReference>
<reference evidence="3" key="2">
    <citation type="submission" date="2021-04" db="EMBL/GenBank/DDBJ databases">
        <authorList>
            <person name="Gilroy R."/>
        </authorList>
    </citation>
    <scope>NUCLEOTIDE SEQUENCE</scope>
    <source>
        <strain evidence="3">23274</strain>
    </source>
</reference>
<dbReference type="PIRSF" id="PIRSF003230">
    <property type="entry name" value="YbgC"/>
    <property type="match status" value="1"/>
</dbReference>
<evidence type="ECO:0000313" key="4">
    <source>
        <dbReference type="Proteomes" id="UP000824202"/>
    </source>
</evidence>
<evidence type="ECO:0000313" key="3">
    <source>
        <dbReference type="EMBL" id="HIX03340.1"/>
    </source>
</evidence>
<dbReference type="NCBIfam" id="TIGR00051">
    <property type="entry name" value="YbgC/FadM family acyl-CoA thioesterase"/>
    <property type="match status" value="1"/>
</dbReference>
<proteinExistence type="inferred from homology"/>
<dbReference type="EMBL" id="DXFT01000087">
    <property type="protein sequence ID" value="HIX03340.1"/>
    <property type="molecule type" value="Genomic_DNA"/>
</dbReference>
<dbReference type="GO" id="GO:0047617">
    <property type="term" value="F:fatty acyl-CoA hydrolase activity"/>
    <property type="evidence" value="ECO:0007669"/>
    <property type="project" value="TreeGrafter"/>
</dbReference>
<dbReference type="PANTHER" id="PTHR31793">
    <property type="entry name" value="4-HYDROXYBENZOYL-COA THIOESTERASE FAMILY MEMBER"/>
    <property type="match status" value="1"/>
</dbReference>
<dbReference type="AlphaFoldDB" id="A0A9D2AC00"/>
<protein>
    <submittedName>
        <fullName evidence="3">Acyl-CoA thioesterase</fullName>
    </submittedName>
</protein>
<reference evidence="3" key="1">
    <citation type="journal article" date="2021" name="PeerJ">
        <title>Extensive microbial diversity within the chicken gut microbiome revealed by metagenomics and culture.</title>
        <authorList>
            <person name="Gilroy R."/>
            <person name="Ravi A."/>
            <person name="Getino M."/>
            <person name="Pursley I."/>
            <person name="Horton D.L."/>
            <person name="Alikhan N.F."/>
            <person name="Baker D."/>
            <person name="Gharbi K."/>
            <person name="Hall N."/>
            <person name="Watson M."/>
            <person name="Adriaenssens E.M."/>
            <person name="Foster-Nyarko E."/>
            <person name="Jarju S."/>
            <person name="Secka A."/>
            <person name="Antonio M."/>
            <person name="Oren A."/>
            <person name="Chaudhuri R.R."/>
            <person name="La Ragione R."/>
            <person name="Hildebrand F."/>
            <person name="Pallen M.J."/>
        </authorList>
    </citation>
    <scope>NUCLEOTIDE SEQUENCE</scope>
    <source>
        <strain evidence="3">23274</strain>
    </source>
</reference>
<comment type="similarity">
    <text evidence="1">Belongs to the 4-hydroxybenzoyl-CoA thioesterase family.</text>
</comment>
<dbReference type="SUPFAM" id="SSF54637">
    <property type="entry name" value="Thioesterase/thiol ester dehydrase-isomerase"/>
    <property type="match status" value="1"/>
</dbReference>
<name>A0A9D2AC00_9BACT</name>
<dbReference type="Gene3D" id="3.10.129.10">
    <property type="entry name" value="Hotdog Thioesterase"/>
    <property type="match status" value="1"/>
</dbReference>
<dbReference type="InterPro" id="IPR050563">
    <property type="entry name" value="4-hydroxybenzoyl-CoA_TE"/>
</dbReference>
<accession>A0A9D2AC00</accession>
<gene>
    <name evidence="3" type="ORF">H9863_04380</name>
</gene>
<sequence length="133" mass="15551">MKNYVFEIELKVRDYECDLQGIVNNANYQHYLEHARHEFLEQTGVNFSQLHKQGIDAMVARVEIDYKVSLTSGDRFAVRLNIAREGAKLVFFEDIYRLPDNKLCARGRVESICVQNGRLTRGELFDQLFLTYL</sequence>
<dbReference type="PANTHER" id="PTHR31793:SF27">
    <property type="entry name" value="NOVEL THIOESTERASE SUPERFAMILY DOMAIN AND SAPOSIN A-TYPE DOMAIN CONTAINING PROTEIN (0610012H03RIK)"/>
    <property type="match status" value="1"/>
</dbReference>
<dbReference type="CDD" id="cd00586">
    <property type="entry name" value="4HBT"/>
    <property type="match status" value="1"/>
</dbReference>
<evidence type="ECO:0000256" key="2">
    <source>
        <dbReference type="ARBA" id="ARBA00022801"/>
    </source>
</evidence>
<dbReference type="Pfam" id="PF13279">
    <property type="entry name" value="4HBT_2"/>
    <property type="match status" value="1"/>
</dbReference>
<dbReference type="InterPro" id="IPR029069">
    <property type="entry name" value="HotDog_dom_sf"/>
</dbReference>
<evidence type="ECO:0000256" key="1">
    <source>
        <dbReference type="ARBA" id="ARBA00005953"/>
    </source>
</evidence>